<keyword evidence="10" id="KW-0961">Cell wall biogenesis/degradation</keyword>
<feature type="transmembrane region" description="Helical" evidence="12">
    <location>
        <begin position="201"/>
        <end position="222"/>
    </location>
</feature>
<evidence type="ECO:0000256" key="12">
    <source>
        <dbReference type="SAM" id="Phobius"/>
    </source>
</evidence>
<evidence type="ECO:0000313" key="16">
    <source>
        <dbReference type="EMBL" id="MBG6122600.1"/>
    </source>
</evidence>
<comment type="function">
    <text evidence="1">Arabinosyl transferase responsible for the polymerization of arabinose into the arabinan of arabinogalactan.</text>
</comment>
<feature type="transmembrane region" description="Helical" evidence="12">
    <location>
        <begin position="242"/>
        <end position="259"/>
    </location>
</feature>
<feature type="transmembrane region" description="Helical" evidence="12">
    <location>
        <begin position="12"/>
        <end position="32"/>
    </location>
</feature>
<sequence length="1101" mass="120430">MSTKISAPRWLANTAIISGLLAFICLVAIPFLPVKQVQSSLDWPQNGTLNSVNAPLISLAPESLNAEIPLSAAASLNDGQVNVLSTLPPDSPEAADRGLFVSAGKDAGLTVISINEVVFELTPDELAEVPADAKLKLEVTDSEMTIAIPGTDYTETVEEDMRPQVTGVYTEIKGDQAQRLIDEGLSAHIEINSRFTSSPTVLKWAAMILGTLLTILSLWCLWRLDQWDGKKIPAFRGEWRRFHPLDGIVLFVLGFWHIFGANTSDDGFLLTMARVANDSDYMANYYRWYGVPEAPFGSPFYDILSLFAKISTASVWMRIPTLIAGILIWWILSREILPRLGEAIATRRVAYWTAAFMFLAFWLPYNNGLRPEPIIALGLIATWASFERACATRRLTPAAVGTIMAAFTLACGPTGLSAVGVFLICLPALFRIMRERAPIAPGAAHVFPFLAAGTVVMVAVFHDQTLATVRESTAVRSAVGPALNWYAEFVRYSTLFEEAADGSLPRRFAMFTLIFCLVLVAWSISRYGEVIGAEKAPTRRMLLIFAAAAFFLMFTPTKWTHHFGIFAGIAGAAAALGAVVLAQLAVKSARARTFSLAAVMGLLAISLAGWNAWWYISSFNVPWWDKMVQYKGIEAATVMLGLCVITVIVGIIQSLRSDGDTPLPDTRVNRLMRAPIAVSCVGVVVFCMLVFVKSFVDQYPAYSVGLGNVRNFGGETCAMGGDVLVEANTNDSFLTPIDGIPLGKSLEIGQPEGFDPNGVPAFIIDDDENTAANIGRSRTTPDAAVADQQGGQQTADTEAEQSTSEAETQGNRTEDKVGVNGSTVRLPYNLDYNRVPVIGTFAVPAAGKSVAKTTWYELPEATDAAPLLVASVAGRIKHHDIDGIEQPGQVLKLEYGTREPDGSVHNIGEVEMLDPGPNMKWRNVRYPIADLPEDADVVRLVAQDSSWDQYEWLAITPLRNPQLQHLTERFDRDEPGLLDWSTSLQFPCNRPFNHYAGVAEIPTFRISPDAPGKKELSAFQDFLGGGAMSTAEAVNAAYELPGYLDKDWQRDWGSVNQYILRTNSLGENPDLATINYETVTRSGLWHPSDMKIRDPEEKKYD</sequence>
<evidence type="ECO:0000256" key="6">
    <source>
        <dbReference type="ARBA" id="ARBA00022679"/>
    </source>
</evidence>
<accession>A0A931DYT7</accession>
<dbReference type="InterPro" id="IPR007680">
    <property type="entry name" value="Arabino_trans_central"/>
</dbReference>
<evidence type="ECO:0000256" key="5">
    <source>
        <dbReference type="ARBA" id="ARBA00022676"/>
    </source>
</evidence>
<evidence type="ECO:0000259" key="14">
    <source>
        <dbReference type="Pfam" id="PF14896"/>
    </source>
</evidence>
<feature type="transmembrane region" description="Helical" evidence="12">
    <location>
        <begin position="594"/>
        <end position="616"/>
    </location>
</feature>
<dbReference type="EC" id="2.4.2.-" evidence="16"/>
<feature type="transmembrane region" description="Helical" evidence="12">
    <location>
        <begin position="540"/>
        <end position="557"/>
    </location>
</feature>
<feature type="transmembrane region" description="Helical" evidence="12">
    <location>
        <begin position="349"/>
        <end position="365"/>
    </location>
</feature>
<keyword evidence="6 16" id="KW-0808">Transferase</keyword>
<evidence type="ECO:0000256" key="1">
    <source>
        <dbReference type="ARBA" id="ARBA00003001"/>
    </source>
</evidence>
<dbReference type="InterPro" id="IPR032731">
    <property type="entry name" value="Arabino_trans_C"/>
</dbReference>
<evidence type="ECO:0000256" key="9">
    <source>
        <dbReference type="ARBA" id="ARBA00023136"/>
    </source>
</evidence>
<feature type="transmembrane region" description="Helical" evidence="12">
    <location>
        <begin position="315"/>
        <end position="337"/>
    </location>
</feature>
<dbReference type="Pfam" id="PF17689">
    <property type="entry name" value="Arabino_trans_N"/>
    <property type="match status" value="1"/>
</dbReference>
<dbReference type="Pfam" id="PF04602">
    <property type="entry name" value="Arabinose_trans"/>
    <property type="match status" value="1"/>
</dbReference>
<evidence type="ECO:0000256" key="3">
    <source>
        <dbReference type="ARBA" id="ARBA00008195"/>
    </source>
</evidence>
<feature type="domain" description="Arabinosyltransferase C-terminal" evidence="14">
    <location>
        <begin position="689"/>
        <end position="1091"/>
    </location>
</feature>
<feature type="transmembrane region" description="Helical" evidence="12">
    <location>
        <begin position="442"/>
        <end position="462"/>
    </location>
</feature>
<evidence type="ECO:0000256" key="10">
    <source>
        <dbReference type="ARBA" id="ARBA00023316"/>
    </source>
</evidence>
<name>A0A931DYT7_9CORY</name>
<feature type="domain" description="Arabinosyltransferas concanavalin like" evidence="15">
    <location>
        <begin position="35"/>
        <end position="194"/>
    </location>
</feature>
<keyword evidence="5 16" id="KW-0328">Glycosyltransferase</keyword>
<evidence type="ECO:0000256" key="4">
    <source>
        <dbReference type="ARBA" id="ARBA00022475"/>
    </source>
</evidence>
<evidence type="ECO:0000256" key="11">
    <source>
        <dbReference type="SAM" id="MobiDB-lite"/>
    </source>
</evidence>
<feature type="transmembrane region" description="Helical" evidence="12">
    <location>
        <begin position="403"/>
        <end position="430"/>
    </location>
</feature>
<dbReference type="GO" id="GO:0071555">
    <property type="term" value="P:cell wall organization"/>
    <property type="evidence" value="ECO:0007669"/>
    <property type="project" value="UniProtKB-KW"/>
</dbReference>
<organism evidence="16 17">
    <name type="scientific">Corynebacterium aquatimens</name>
    <dbReference type="NCBI Taxonomy" id="1190508"/>
    <lineage>
        <taxon>Bacteria</taxon>
        <taxon>Bacillati</taxon>
        <taxon>Actinomycetota</taxon>
        <taxon>Actinomycetes</taxon>
        <taxon>Mycobacteriales</taxon>
        <taxon>Corynebacteriaceae</taxon>
        <taxon>Corynebacterium</taxon>
    </lineage>
</organism>
<feature type="transmembrane region" description="Helical" evidence="12">
    <location>
        <begin position="636"/>
        <end position="655"/>
    </location>
</feature>
<dbReference type="GO" id="GO:0052636">
    <property type="term" value="F:arabinosyltransferase activity"/>
    <property type="evidence" value="ECO:0007669"/>
    <property type="project" value="InterPro"/>
</dbReference>
<reference evidence="16" key="1">
    <citation type="submission" date="2020-11" db="EMBL/GenBank/DDBJ databases">
        <title>Sequencing the genomes of 1000 actinobacteria strains.</title>
        <authorList>
            <person name="Klenk H.-P."/>
        </authorList>
    </citation>
    <scope>NUCLEOTIDE SEQUENCE</scope>
    <source>
        <strain evidence="16">DSM 45632</strain>
    </source>
</reference>
<comment type="caution">
    <text evidence="16">The sequence shown here is derived from an EMBL/GenBank/DDBJ whole genome shotgun (WGS) entry which is preliminary data.</text>
</comment>
<dbReference type="EMBL" id="JADOUE010000001">
    <property type="protein sequence ID" value="MBG6122600.1"/>
    <property type="molecule type" value="Genomic_DNA"/>
</dbReference>
<dbReference type="GO" id="GO:0071766">
    <property type="term" value="P:Actinobacterium-type cell wall biogenesis"/>
    <property type="evidence" value="ECO:0007669"/>
    <property type="project" value="InterPro"/>
</dbReference>
<dbReference type="InterPro" id="IPR027451">
    <property type="entry name" value="EmbABC_dom1"/>
</dbReference>
<dbReference type="Gene3D" id="3.40.190.160">
    <property type="match status" value="1"/>
</dbReference>
<dbReference type="InterPro" id="IPR042486">
    <property type="entry name" value="Arabino_trans_C_2"/>
</dbReference>
<feature type="region of interest" description="Disordered" evidence="11">
    <location>
        <begin position="772"/>
        <end position="820"/>
    </location>
</feature>
<keyword evidence="7 12" id="KW-0812">Transmembrane</keyword>
<evidence type="ECO:0000259" key="15">
    <source>
        <dbReference type="Pfam" id="PF17689"/>
    </source>
</evidence>
<dbReference type="Gene3D" id="2.60.120.940">
    <property type="entry name" value="EmbC, C-terminal domain, subdomain 2"/>
    <property type="match status" value="1"/>
</dbReference>
<comment type="similarity">
    <text evidence="3">Belongs to the emb family.</text>
</comment>
<evidence type="ECO:0000256" key="7">
    <source>
        <dbReference type="ARBA" id="ARBA00022692"/>
    </source>
</evidence>
<gene>
    <name evidence="16" type="ORF">IW254_001569</name>
</gene>
<keyword evidence="8 12" id="KW-1133">Transmembrane helix</keyword>
<feature type="transmembrane region" description="Helical" evidence="12">
    <location>
        <begin position="508"/>
        <end position="528"/>
    </location>
</feature>
<evidence type="ECO:0000259" key="13">
    <source>
        <dbReference type="Pfam" id="PF04602"/>
    </source>
</evidence>
<feature type="domain" description="Arabinofuranosyltransferase central" evidence="13">
    <location>
        <begin position="198"/>
        <end position="656"/>
    </location>
</feature>
<dbReference type="AlphaFoldDB" id="A0A931DYT7"/>
<dbReference type="GO" id="GO:0005886">
    <property type="term" value="C:plasma membrane"/>
    <property type="evidence" value="ECO:0007669"/>
    <property type="project" value="UniProtKB-SubCell"/>
</dbReference>
<evidence type="ECO:0000256" key="2">
    <source>
        <dbReference type="ARBA" id="ARBA00004651"/>
    </source>
</evidence>
<feature type="transmembrane region" description="Helical" evidence="12">
    <location>
        <begin position="676"/>
        <end position="696"/>
    </location>
</feature>
<keyword evidence="9 12" id="KW-0472">Membrane</keyword>
<dbReference type="RefSeq" id="WP_196824966.1">
    <property type="nucleotide sequence ID" value="NZ_CP046980.1"/>
</dbReference>
<feature type="compositionally biased region" description="Low complexity" evidence="11">
    <location>
        <begin position="782"/>
        <end position="809"/>
    </location>
</feature>
<comment type="subcellular location">
    <subcellularLocation>
        <location evidence="2">Cell membrane</location>
        <topology evidence="2">Multi-pass membrane protein</topology>
    </subcellularLocation>
</comment>
<dbReference type="Pfam" id="PF14896">
    <property type="entry name" value="Arabino_trans_C"/>
    <property type="match status" value="1"/>
</dbReference>
<feature type="transmembrane region" description="Helical" evidence="12">
    <location>
        <begin position="563"/>
        <end position="582"/>
    </location>
</feature>
<dbReference type="Gene3D" id="2.60.120.610">
    <property type="entry name" value="arabinofuranosyltransferase like domain"/>
    <property type="match status" value="1"/>
</dbReference>
<keyword evidence="4" id="KW-1003">Cell membrane</keyword>
<protein>
    <submittedName>
        <fullName evidence="16">Arabinosyltransferase C</fullName>
        <ecNumber evidence="16">2.4.2.-</ecNumber>
    </submittedName>
</protein>
<evidence type="ECO:0000313" key="17">
    <source>
        <dbReference type="Proteomes" id="UP000658613"/>
    </source>
</evidence>
<keyword evidence="17" id="KW-1185">Reference proteome</keyword>
<dbReference type="InterPro" id="IPR040920">
    <property type="entry name" value="Arabino_trans_N"/>
</dbReference>
<proteinExistence type="inferred from homology"/>
<evidence type="ECO:0000256" key="8">
    <source>
        <dbReference type="ARBA" id="ARBA00022989"/>
    </source>
</evidence>
<dbReference type="Proteomes" id="UP000658613">
    <property type="component" value="Unassembled WGS sequence"/>
</dbReference>